<proteinExistence type="inferred from homology"/>
<dbReference type="PANTHER" id="PTHR46112:SF2">
    <property type="entry name" value="XAA-PRO AMINOPEPTIDASE P-RELATED"/>
    <property type="match status" value="1"/>
</dbReference>
<dbReference type="EMBL" id="FOYS01000002">
    <property type="protein sequence ID" value="SFR43092.1"/>
    <property type="molecule type" value="Genomic_DNA"/>
</dbReference>
<keyword evidence="6" id="KW-0645">Protease</keyword>
<dbReference type="GO" id="GO:0004177">
    <property type="term" value="F:aminopeptidase activity"/>
    <property type="evidence" value="ECO:0007669"/>
    <property type="project" value="UniProtKB-KW"/>
</dbReference>
<dbReference type="GO" id="GO:0046872">
    <property type="term" value="F:metal ion binding"/>
    <property type="evidence" value="ECO:0007669"/>
    <property type="project" value="UniProtKB-KW"/>
</dbReference>
<evidence type="ECO:0000256" key="2">
    <source>
        <dbReference type="ARBA" id="ARBA00022801"/>
    </source>
</evidence>
<feature type="domain" description="Creatinase N-terminal" evidence="5">
    <location>
        <begin position="6"/>
        <end position="84"/>
    </location>
</feature>
<dbReference type="OrthoDB" id="1346at2157"/>
<sequence>MDPDFSRLDDLLAEEDADGYLVDDTSHNSTQKYLSGFDAHDPFVTLYTPERTVLLVSALEYGRAKKQSRADEVRRSADYDYRELRAEYGPAEAKARVHAAFLADYDVSSVLTPERFPLGPADGLRERDVTVTPEESDRVTEIRATKTEEERRHVRDAQAANEEAMRAAEDLLVAAEVDDGVLVYEGEPLTSERVKEEIEVTLLRHGCGLDDTIVACGADAADPHDQGSGPLRADEAIIVDIFPRSKTTGYHADMTRTFVKGAPSDEIREWFDLTHEALDAALDALEPGVTGEEVHDVVCDIYEAAGHDTLRANPTAETGFIHSTGHGVGLDVHELPRIAPGGEELKPGHVVTVEPGLYDPSVGGVRIEDIVVVTEDGYENLTSYPVKLVV</sequence>
<comment type="similarity">
    <text evidence="3">Belongs to the peptidase M24B family.</text>
</comment>
<dbReference type="Gene3D" id="3.90.230.10">
    <property type="entry name" value="Creatinase/methionine aminopeptidase superfamily"/>
    <property type="match status" value="1"/>
</dbReference>
<dbReference type="SUPFAM" id="SSF53092">
    <property type="entry name" value="Creatinase/prolidase N-terminal domain"/>
    <property type="match status" value="1"/>
</dbReference>
<keyword evidence="7" id="KW-1185">Reference proteome</keyword>
<dbReference type="AlphaFoldDB" id="A0A1I6GLJ7"/>
<evidence type="ECO:0000256" key="1">
    <source>
        <dbReference type="ARBA" id="ARBA00022723"/>
    </source>
</evidence>
<name>A0A1I6GLJ7_9EURY</name>
<keyword evidence="1 3" id="KW-0479">Metal-binding</keyword>
<dbReference type="InterPro" id="IPR029149">
    <property type="entry name" value="Creatin/AminoP/Spt16_N"/>
</dbReference>
<dbReference type="STRING" id="555875.SAMN04488124_1234"/>
<gene>
    <name evidence="6" type="ORF">SAMN04488124_1234</name>
</gene>
<evidence type="ECO:0000313" key="6">
    <source>
        <dbReference type="EMBL" id="SFR43092.1"/>
    </source>
</evidence>
<dbReference type="Pfam" id="PF00557">
    <property type="entry name" value="Peptidase_M24"/>
    <property type="match status" value="1"/>
</dbReference>
<dbReference type="PROSITE" id="PS00491">
    <property type="entry name" value="PROLINE_PEPTIDASE"/>
    <property type="match status" value="1"/>
</dbReference>
<reference evidence="7" key="1">
    <citation type="submission" date="2016-10" db="EMBL/GenBank/DDBJ databases">
        <authorList>
            <person name="Varghese N."/>
            <person name="Submissions S."/>
        </authorList>
    </citation>
    <scope>NUCLEOTIDE SEQUENCE [LARGE SCALE GENOMIC DNA]</scope>
    <source>
        <strain evidence="7">CGMCC 1.8711</strain>
    </source>
</reference>
<dbReference type="InterPro" id="IPR036005">
    <property type="entry name" value="Creatinase/aminopeptidase-like"/>
</dbReference>
<feature type="domain" description="Peptidase M24" evidence="4">
    <location>
        <begin position="153"/>
        <end position="375"/>
    </location>
</feature>
<evidence type="ECO:0000313" key="7">
    <source>
        <dbReference type="Proteomes" id="UP000243250"/>
    </source>
</evidence>
<dbReference type="InterPro" id="IPR001131">
    <property type="entry name" value="Peptidase_M24B_aminopep-P_CS"/>
</dbReference>
<evidence type="ECO:0000256" key="3">
    <source>
        <dbReference type="RuleBase" id="RU000590"/>
    </source>
</evidence>
<evidence type="ECO:0000259" key="5">
    <source>
        <dbReference type="Pfam" id="PF01321"/>
    </source>
</evidence>
<dbReference type="InterPro" id="IPR000994">
    <property type="entry name" value="Pept_M24"/>
</dbReference>
<evidence type="ECO:0000259" key="4">
    <source>
        <dbReference type="Pfam" id="PF00557"/>
    </source>
</evidence>
<keyword evidence="2" id="KW-0378">Hydrolase</keyword>
<dbReference type="PANTHER" id="PTHR46112">
    <property type="entry name" value="AMINOPEPTIDASE"/>
    <property type="match status" value="1"/>
</dbReference>
<protein>
    <submittedName>
        <fullName evidence="6">Xaa-Pro aminopeptidase</fullName>
    </submittedName>
</protein>
<dbReference type="Proteomes" id="UP000243250">
    <property type="component" value="Unassembled WGS sequence"/>
</dbReference>
<dbReference type="Gene3D" id="3.40.350.10">
    <property type="entry name" value="Creatinase/prolidase N-terminal domain"/>
    <property type="match status" value="1"/>
</dbReference>
<keyword evidence="6" id="KW-0031">Aminopeptidase</keyword>
<dbReference type="Pfam" id="PF01321">
    <property type="entry name" value="Creatinase_N"/>
    <property type="match status" value="1"/>
</dbReference>
<dbReference type="RefSeq" id="WP_089877978.1">
    <property type="nucleotide sequence ID" value="NZ_FOYS01000002.1"/>
</dbReference>
<organism evidence="6 7">
    <name type="scientific">Halogeometricum limi</name>
    <dbReference type="NCBI Taxonomy" id="555875"/>
    <lineage>
        <taxon>Archaea</taxon>
        <taxon>Methanobacteriati</taxon>
        <taxon>Methanobacteriota</taxon>
        <taxon>Stenosarchaea group</taxon>
        <taxon>Halobacteria</taxon>
        <taxon>Halobacteriales</taxon>
        <taxon>Haloferacaceae</taxon>
        <taxon>Halogeometricum</taxon>
    </lineage>
</organism>
<dbReference type="SUPFAM" id="SSF55920">
    <property type="entry name" value="Creatinase/aminopeptidase"/>
    <property type="match status" value="1"/>
</dbReference>
<dbReference type="InterPro" id="IPR000587">
    <property type="entry name" value="Creatinase_N"/>
</dbReference>
<dbReference type="InterPro" id="IPR050659">
    <property type="entry name" value="Peptidase_M24B"/>
</dbReference>
<accession>A0A1I6GLJ7</accession>